<organism evidence="3 4">
    <name type="scientific">Legionella spiritensis</name>
    <dbReference type="NCBI Taxonomy" id="452"/>
    <lineage>
        <taxon>Bacteria</taxon>
        <taxon>Pseudomonadati</taxon>
        <taxon>Pseudomonadota</taxon>
        <taxon>Gammaproteobacteria</taxon>
        <taxon>Legionellales</taxon>
        <taxon>Legionellaceae</taxon>
        <taxon>Legionella</taxon>
    </lineage>
</organism>
<sequence>MKSKIEYVNHQYTDEHWAIAYRRAGTSIANVAYRSRSGDLYHYSIILNPGDCRGYRTIIRYLNKEGESLASALNRPYTAVEEKGLNEVASMMMQIYKKQDLIPQTSLLGNNAHTFDKTTGITMIGTEEEPGMLHLHMFGRGNPNHEYIPGVRLRGPEAGLMFDLIAKSEASPYNQHAVKWNAVELVTALDTFQGMLSDYVNSSEFNNDFGDTLQVTIHDKKDHDIISTSRDGFFRKNGAEPQESGRTGEVLSSDGAYTESGIRK</sequence>
<keyword evidence="4" id="KW-1185">Reference proteome</keyword>
<feature type="region of interest" description="Disordered" evidence="1">
    <location>
        <begin position="232"/>
        <end position="264"/>
    </location>
</feature>
<dbReference type="RefSeq" id="WP_058484246.1">
    <property type="nucleotide sequence ID" value="NZ_CAAAII010000001.1"/>
</dbReference>
<dbReference type="Proteomes" id="UP000054877">
    <property type="component" value="Unassembled WGS sequence"/>
</dbReference>
<gene>
    <name evidence="3" type="ORF">Lspi_2347</name>
</gene>
<dbReference type="PATRIC" id="fig|452.5.peg.2588"/>
<comment type="caution">
    <text evidence="3">The sequence shown here is derived from an EMBL/GenBank/DDBJ whole genome shotgun (WGS) entry which is preliminary data.</text>
</comment>
<evidence type="ECO:0000313" key="3">
    <source>
        <dbReference type="EMBL" id="KTD61717.1"/>
    </source>
</evidence>
<dbReference type="AlphaFoldDB" id="A0A0W0YXR9"/>
<dbReference type="InterPro" id="IPR054312">
    <property type="entry name" value="LPG0439_HIT-like"/>
</dbReference>
<evidence type="ECO:0000313" key="4">
    <source>
        <dbReference type="Proteomes" id="UP000054877"/>
    </source>
</evidence>
<dbReference type="STRING" id="452.Lspi_2347"/>
<dbReference type="Pfam" id="PF22088">
    <property type="entry name" value="HIT-like"/>
    <property type="match status" value="1"/>
</dbReference>
<dbReference type="OrthoDB" id="5652935at2"/>
<evidence type="ECO:0000256" key="1">
    <source>
        <dbReference type="SAM" id="MobiDB-lite"/>
    </source>
</evidence>
<accession>A0A0W0YXR9</accession>
<name>A0A0W0YXR9_LEGSP</name>
<evidence type="ECO:0000259" key="2">
    <source>
        <dbReference type="Pfam" id="PF22088"/>
    </source>
</evidence>
<reference evidence="3 4" key="1">
    <citation type="submission" date="2015-11" db="EMBL/GenBank/DDBJ databases">
        <title>Genomic analysis of 38 Legionella species identifies large and diverse effector repertoires.</title>
        <authorList>
            <person name="Burstein D."/>
            <person name="Amaro F."/>
            <person name="Zusman T."/>
            <person name="Lifshitz Z."/>
            <person name="Cohen O."/>
            <person name="Gilbert J.A."/>
            <person name="Pupko T."/>
            <person name="Shuman H.A."/>
            <person name="Segal G."/>
        </authorList>
    </citation>
    <scope>NUCLEOTIDE SEQUENCE [LARGE SCALE GENOMIC DNA]</scope>
    <source>
        <strain evidence="3 4">Mt.St.Helens-9</strain>
    </source>
</reference>
<protein>
    <recommendedName>
        <fullName evidence="2">LPG0439 HIT-related domain-containing protein</fullName>
    </recommendedName>
</protein>
<proteinExistence type="predicted"/>
<feature type="domain" description="LPG0439 HIT-related" evidence="2">
    <location>
        <begin position="26"/>
        <end position="191"/>
    </location>
</feature>
<dbReference type="EMBL" id="LNYX01000031">
    <property type="protein sequence ID" value="KTD61717.1"/>
    <property type="molecule type" value="Genomic_DNA"/>
</dbReference>